<dbReference type="GO" id="GO:0072669">
    <property type="term" value="C:tRNA-splicing ligase complex"/>
    <property type="evidence" value="ECO:0007669"/>
    <property type="project" value="TreeGrafter"/>
</dbReference>
<accession>A0A7R9U172</accession>
<evidence type="ECO:0000256" key="3">
    <source>
        <dbReference type="ARBA" id="ARBA00022723"/>
    </source>
</evidence>
<evidence type="ECO:0000256" key="4">
    <source>
        <dbReference type="ARBA" id="ARBA00022837"/>
    </source>
</evidence>
<evidence type="ECO:0000259" key="6">
    <source>
        <dbReference type="Pfam" id="PF01951"/>
    </source>
</evidence>
<evidence type="ECO:0000256" key="2">
    <source>
        <dbReference type="ARBA" id="ARBA00022694"/>
    </source>
</evidence>
<protein>
    <recommendedName>
        <fullName evidence="5">Protein archease-like</fullName>
    </recommendedName>
</protein>
<keyword evidence="4" id="KW-0106">Calcium</keyword>
<proteinExistence type="inferred from homology"/>
<dbReference type="InterPro" id="IPR023572">
    <property type="entry name" value="Archease_dom"/>
</dbReference>
<feature type="domain" description="Archease" evidence="6">
    <location>
        <begin position="71"/>
        <end position="211"/>
    </location>
</feature>
<dbReference type="InterPro" id="IPR036820">
    <property type="entry name" value="Archease_dom_sf"/>
</dbReference>
<organism evidence="7">
    <name type="scientific">Prasinoderma coloniale</name>
    <dbReference type="NCBI Taxonomy" id="156133"/>
    <lineage>
        <taxon>Eukaryota</taxon>
        <taxon>Viridiplantae</taxon>
        <taxon>Prasinodermophyta</taxon>
        <taxon>Prasinodermophyceae</taxon>
        <taxon>Prasinodermales</taxon>
        <taxon>Prasinodermaceae</taxon>
        <taxon>Prasinoderma</taxon>
    </lineage>
</organism>
<dbReference type="FunFam" id="3.55.10.10:FF:000002">
    <property type="entry name" value="Archease, putative"/>
    <property type="match status" value="1"/>
</dbReference>
<dbReference type="PANTHER" id="PTHR12682">
    <property type="entry name" value="ARCHEASE"/>
    <property type="match status" value="1"/>
</dbReference>
<comment type="similarity">
    <text evidence="1">Belongs to the archease family.</text>
</comment>
<keyword evidence="2" id="KW-0819">tRNA processing</keyword>
<sequence>MAGDEELVVVAGDIEYTALPQRKRRRGAAAANANAAAATAEGEAAAGAAAESGGEAAPAQAIAEQREEYKFEYLDHTADVQLHSWGATLEEAFEGNVLAMFNYMTPLDDDVLRNDVHTARTFSVSAHDMHSLLFAFLDETLFVFASEQYVPTNIKVTKLDRDKWVVEATASGVKYVDGKHLQGTEVKAITYSAMKVEEKDERADVWVIVDI</sequence>
<dbReference type="GO" id="GO:0046872">
    <property type="term" value="F:metal ion binding"/>
    <property type="evidence" value="ECO:0007669"/>
    <property type="project" value="UniProtKB-KW"/>
</dbReference>
<dbReference type="GO" id="GO:0006388">
    <property type="term" value="P:tRNA splicing, via endonucleolytic cleavage and ligation"/>
    <property type="evidence" value="ECO:0007669"/>
    <property type="project" value="TreeGrafter"/>
</dbReference>
<dbReference type="AlphaFoldDB" id="A0A7R9U172"/>
<gene>
    <name evidence="7" type="ORF">PCOL08062_LOCUS11692</name>
</gene>
<dbReference type="Pfam" id="PF01951">
    <property type="entry name" value="Archease"/>
    <property type="match status" value="1"/>
</dbReference>
<dbReference type="Gene3D" id="3.55.10.10">
    <property type="entry name" value="Archease domain"/>
    <property type="match status" value="1"/>
</dbReference>
<dbReference type="SUPFAM" id="SSF69819">
    <property type="entry name" value="MTH1598-like"/>
    <property type="match status" value="1"/>
</dbReference>
<dbReference type="InterPro" id="IPR002804">
    <property type="entry name" value="Archease"/>
</dbReference>
<evidence type="ECO:0000313" key="7">
    <source>
        <dbReference type="EMBL" id="CAD8250160.1"/>
    </source>
</evidence>
<name>A0A7R9U172_9VIRI</name>
<dbReference type="PANTHER" id="PTHR12682:SF11">
    <property type="entry name" value="PROTEIN ARCHEASE"/>
    <property type="match status" value="1"/>
</dbReference>
<keyword evidence="3" id="KW-0479">Metal-binding</keyword>
<dbReference type="EMBL" id="HBDZ01015184">
    <property type="protein sequence ID" value="CAD8250160.1"/>
    <property type="molecule type" value="Transcribed_RNA"/>
</dbReference>
<evidence type="ECO:0000256" key="5">
    <source>
        <dbReference type="ARBA" id="ARBA00071898"/>
    </source>
</evidence>
<reference evidence="7" key="1">
    <citation type="submission" date="2021-01" db="EMBL/GenBank/DDBJ databases">
        <authorList>
            <person name="Corre E."/>
            <person name="Pelletier E."/>
            <person name="Niang G."/>
            <person name="Scheremetjew M."/>
            <person name="Finn R."/>
            <person name="Kale V."/>
            <person name="Holt S."/>
            <person name="Cochrane G."/>
            <person name="Meng A."/>
            <person name="Brown T."/>
            <person name="Cohen L."/>
        </authorList>
    </citation>
    <scope>NUCLEOTIDE SEQUENCE</scope>
    <source>
        <strain evidence="7">CCMP1413</strain>
    </source>
</reference>
<evidence type="ECO:0000256" key="1">
    <source>
        <dbReference type="ARBA" id="ARBA00007963"/>
    </source>
</evidence>